<dbReference type="SUPFAM" id="SSF51735">
    <property type="entry name" value="NAD(P)-binding Rossmann-fold domains"/>
    <property type="match status" value="1"/>
</dbReference>
<dbReference type="PANTHER" id="PTHR43070">
    <property type="match status" value="1"/>
</dbReference>
<dbReference type="SUPFAM" id="SSF55347">
    <property type="entry name" value="Glyceraldehyde-3-phosphate dehydrogenase-like, C-terminal domain"/>
    <property type="match status" value="1"/>
</dbReference>
<dbReference type="UniPathway" id="UPA00050">
    <property type="reaction ID" value="UER00063"/>
</dbReference>
<evidence type="ECO:0000256" key="5">
    <source>
        <dbReference type="ARBA" id="ARBA00022605"/>
    </source>
</evidence>
<dbReference type="Gene3D" id="3.40.50.720">
    <property type="entry name" value="NAD(P)-binding Rossmann-like Domain"/>
    <property type="match status" value="1"/>
</dbReference>
<evidence type="ECO:0000256" key="10">
    <source>
        <dbReference type="ARBA" id="ARBA00048841"/>
    </source>
</evidence>
<proteinExistence type="predicted"/>
<dbReference type="InterPro" id="IPR011147">
    <property type="entry name" value="Bifunc_Aspkin/hSer_DH"/>
</dbReference>
<comment type="caution">
    <text evidence="14">The sequence shown here is derived from an EMBL/GenBank/DDBJ whole genome shotgun (WGS) entry which is preliminary data.</text>
</comment>
<dbReference type="InterPro" id="IPR005106">
    <property type="entry name" value="Asp/hSer_DH_NAD-bd"/>
</dbReference>
<dbReference type="InterPro" id="IPR036291">
    <property type="entry name" value="NAD(P)-bd_dom_sf"/>
</dbReference>
<evidence type="ECO:0000256" key="3">
    <source>
        <dbReference type="ARBA" id="ARBA00005062"/>
    </source>
</evidence>
<dbReference type="GO" id="GO:0004412">
    <property type="term" value="F:homoserine dehydrogenase activity"/>
    <property type="evidence" value="ECO:0007669"/>
    <property type="project" value="UniProtKB-EC"/>
</dbReference>
<keyword evidence="9" id="KW-0486">Methionine biosynthesis</keyword>
<evidence type="ECO:0000256" key="9">
    <source>
        <dbReference type="ARBA" id="ARBA00023167"/>
    </source>
</evidence>
<dbReference type="AlphaFoldDB" id="A0A3D6BQ08"/>
<dbReference type="InterPro" id="IPR001342">
    <property type="entry name" value="HDH_cat"/>
</dbReference>
<evidence type="ECO:0000256" key="11">
    <source>
        <dbReference type="ARBA" id="ARBA00049031"/>
    </source>
</evidence>
<evidence type="ECO:0000256" key="2">
    <source>
        <dbReference type="ARBA" id="ARBA00005056"/>
    </source>
</evidence>
<reference evidence="14 15" key="1">
    <citation type="journal article" date="2018" name="Nat. Biotechnol.">
        <title>A standardized bacterial taxonomy based on genome phylogeny substantially revises the tree of life.</title>
        <authorList>
            <person name="Parks D.H."/>
            <person name="Chuvochina M."/>
            <person name="Waite D.W."/>
            <person name="Rinke C."/>
            <person name="Skarshewski A."/>
            <person name="Chaumeil P.A."/>
            <person name="Hugenholtz P."/>
        </authorList>
    </citation>
    <scope>NUCLEOTIDE SEQUENCE [LARGE SCALE GENOMIC DNA]</scope>
    <source>
        <strain evidence="14">UBA10227</strain>
    </source>
</reference>
<dbReference type="GO" id="GO:0009090">
    <property type="term" value="P:homoserine biosynthetic process"/>
    <property type="evidence" value="ECO:0007669"/>
    <property type="project" value="UniProtKB-ARBA"/>
</dbReference>
<comment type="catalytic activity">
    <reaction evidence="10">
        <text>L-homoserine + NADP(+) = L-aspartate 4-semialdehyde + NADPH + H(+)</text>
        <dbReference type="Rhea" id="RHEA:15761"/>
        <dbReference type="ChEBI" id="CHEBI:15378"/>
        <dbReference type="ChEBI" id="CHEBI:57476"/>
        <dbReference type="ChEBI" id="CHEBI:57783"/>
        <dbReference type="ChEBI" id="CHEBI:58349"/>
        <dbReference type="ChEBI" id="CHEBI:537519"/>
        <dbReference type="EC" id="1.1.1.3"/>
    </reaction>
    <physiologicalReaction direction="right-to-left" evidence="10">
        <dbReference type="Rhea" id="RHEA:15763"/>
    </physiologicalReaction>
</comment>
<dbReference type="EMBL" id="DPRK01000081">
    <property type="protein sequence ID" value="HCY80954.1"/>
    <property type="molecule type" value="Genomic_DNA"/>
</dbReference>
<dbReference type="GO" id="GO:0050661">
    <property type="term" value="F:NADP binding"/>
    <property type="evidence" value="ECO:0007669"/>
    <property type="project" value="InterPro"/>
</dbReference>
<accession>A0A3D6BQ08</accession>
<gene>
    <name evidence="14" type="ORF">DHV22_04770</name>
</gene>
<dbReference type="GO" id="GO:0009088">
    <property type="term" value="P:threonine biosynthetic process"/>
    <property type="evidence" value="ECO:0007669"/>
    <property type="project" value="UniProtKB-UniPathway"/>
</dbReference>
<evidence type="ECO:0000256" key="4">
    <source>
        <dbReference type="ARBA" id="ARBA00013213"/>
    </source>
</evidence>
<dbReference type="PANTHER" id="PTHR43070:SF3">
    <property type="entry name" value="HOMOSERINE DEHYDROGENASE"/>
    <property type="match status" value="1"/>
</dbReference>
<name>A0A3D6BQ08_9FLAO</name>
<keyword evidence="8" id="KW-0560">Oxidoreductase</keyword>
<dbReference type="Pfam" id="PF00742">
    <property type="entry name" value="Homoserine_dh"/>
    <property type="match status" value="1"/>
</dbReference>
<dbReference type="EC" id="1.1.1.3" evidence="4"/>
<dbReference type="Pfam" id="PF03447">
    <property type="entry name" value="NAD_binding_3"/>
    <property type="match status" value="1"/>
</dbReference>
<evidence type="ECO:0000313" key="14">
    <source>
        <dbReference type="EMBL" id="HCY80954.1"/>
    </source>
</evidence>
<dbReference type="GO" id="GO:0009086">
    <property type="term" value="P:methionine biosynthetic process"/>
    <property type="evidence" value="ECO:0007669"/>
    <property type="project" value="UniProtKB-KW"/>
</dbReference>
<comment type="pathway">
    <text evidence="3">Amino-acid biosynthesis; L-methionine biosynthesis via de novo pathway; L-homoserine from L-aspartate: step 3/3.</text>
</comment>
<dbReference type="FunFam" id="3.30.360.10:FF:000006">
    <property type="entry name" value="Bifunctional aspartokinase/homoserine dehydrogenase"/>
    <property type="match status" value="1"/>
</dbReference>
<evidence type="ECO:0000256" key="8">
    <source>
        <dbReference type="ARBA" id="ARBA00023002"/>
    </source>
</evidence>
<comment type="pathway">
    <text evidence="2">Amino-acid biosynthesis; L-threonine biosynthesis; L-threonine from L-aspartate: step 3/5.</text>
</comment>
<dbReference type="GO" id="GO:0009089">
    <property type="term" value="P:lysine biosynthetic process via diaminopimelate"/>
    <property type="evidence" value="ECO:0007669"/>
    <property type="project" value="UniProtKB-ARBA"/>
</dbReference>
<dbReference type="GO" id="GO:0016301">
    <property type="term" value="F:kinase activity"/>
    <property type="evidence" value="ECO:0007669"/>
    <property type="project" value="UniProtKB-KW"/>
</dbReference>
<keyword evidence="14" id="KW-0808">Transferase</keyword>
<keyword evidence="14" id="KW-0418">Kinase</keyword>
<evidence type="ECO:0000259" key="13">
    <source>
        <dbReference type="Pfam" id="PF03447"/>
    </source>
</evidence>
<evidence type="ECO:0000256" key="1">
    <source>
        <dbReference type="ARBA" id="ARBA00001920"/>
    </source>
</evidence>
<protein>
    <recommendedName>
        <fullName evidence="4">homoserine dehydrogenase</fullName>
        <ecNumber evidence="4">1.1.1.3</ecNumber>
    </recommendedName>
</protein>
<feature type="domain" description="Homoserine dehydrogenase catalytic" evidence="12">
    <location>
        <begin position="155"/>
        <end position="353"/>
    </location>
</feature>
<keyword evidence="5" id="KW-0028">Amino-acid biosynthesis</keyword>
<evidence type="ECO:0000256" key="7">
    <source>
        <dbReference type="ARBA" id="ARBA00022857"/>
    </source>
</evidence>
<comment type="cofactor">
    <cofactor evidence="1">
        <name>a metal cation</name>
        <dbReference type="ChEBI" id="CHEBI:25213"/>
    </cofactor>
</comment>
<dbReference type="UniPathway" id="UPA00051">
    <property type="reaction ID" value="UER00465"/>
</dbReference>
<comment type="catalytic activity">
    <reaction evidence="11">
        <text>L-homoserine + NAD(+) = L-aspartate 4-semialdehyde + NADH + H(+)</text>
        <dbReference type="Rhea" id="RHEA:15757"/>
        <dbReference type="ChEBI" id="CHEBI:15378"/>
        <dbReference type="ChEBI" id="CHEBI:57476"/>
        <dbReference type="ChEBI" id="CHEBI:57540"/>
        <dbReference type="ChEBI" id="CHEBI:57945"/>
        <dbReference type="ChEBI" id="CHEBI:537519"/>
        <dbReference type="EC" id="1.1.1.3"/>
    </reaction>
    <physiologicalReaction direction="right-to-left" evidence="11">
        <dbReference type="Rhea" id="RHEA:15759"/>
    </physiologicalReaction>
</comment>
<evidence type="ECO:0000259" key="12">
    <source>
        <dbReference type="Pfam" id="PF00742"/>
    </source>
</evidence>
<keyword evidence="7" id="KW-0521">NADP</keyword>
<keyword evidence="6" id="KW-0791">Threonine biosynthesis</keyword>
<feature type="domain" description="Aspartate/homoserine dehydrogenase NAD-binding" evidence="13">
    <location>
        <begin position="13"/>
        <end position="147"/>
    </location>
</feature>
<dbReference type="Gene3D" id="3.30.360.10">
    <property type="entry name" value="Dihydrodipicolinate Reductase, domain 2"/>
    <property type="match status" value="1"/>
</dbReference>
<evidence type="ECO:0000256" key="6">
    <source>
        <dbReference type="ARBA" id="ARBA00022697"/>
    </source>
</evidence>
<sequence>MSNTKTLNVVIFGIGNVGSTLINQIQAAKAQLLSQQQLNIQIPIVTNSTLAFYNEFGIENAWHSNFEKASIPYKIKDIVDFVKSHHFQNLIAIDATASKDFVQNYVSLIENGFHIISANKVANTLSFEFYEQLRQTLKKHNKSFLYETNVGAGLPVIETIKRLYDSGEQIKKIRGVFSGSLSFIFNRFSSENVLFSDILIQAKQLGLTEPDAREDLSGTDVARKLLILARELHIKTELHDVQIESLVPKNLNGNTTLHQFYSRQKELDVPFQERKQNLLGNQVLRYVGELDVTKKSLEVKLVSEEKHTAIGQLKGADSVFEIYSESYQDFPLVIQGAGAGKHVTARGLFSDIVKLSSSLN</sequence>
<evidence type="ECO:0000313" key="15">
    <source>
        <dbReference type="Proteomes" id="UP000263268"/>
    </source>
</evidence>
<dbReference type="Proteomes" id="UP000263268">
    <property type="component" value="Unassembled WGS sequence"/>
</dbReference>
<organism evidence="14 15">
    <name type="scientific">Xanthomarina gelatinilytica</name>
    <dbReference type="NCBI Taxonomy" id="1137281"/>
    <lineage>
        <taxon>Bacteria</taxon>
        <taxon>Pseudomonadati</taxon>
        <taxon>Bacteroidota</taxon>
        <taxon>Flavobacteriia</taxon>
        <taxon>Flavobacteriales</taxon>
        <taxon>Flavobacteriaceae</taxon>
        <taxon>Xanthomarina</taxon>
    </lineage>
</organism>